<feature type="transmembrane region" description="Helical" evidence="10">
    <location>
        <begin position="363"/>
        <end position="383"/>
    </location>
</feature>
<dbReference type="GO" id="GO:0016020">
    <property type="term" value="C:membrane"/>
    <property type="evidence" value="ECO:0007669"/>
    <property type="project" value="UniProtKB-SubCell"/>
</dbReference>
<organism evidence="12 13">
    <name type="scientific">Candidatus Buchananbacteria bacterium CG10_big_fil_rev_8_21_14_0_10_42_9</name>
    <dbReference type="NCBI Taxonomy" id="1974526"/>
    <lineage>
        <taxon>Bacteria</taxon>
        <taxon>Candidatus Buchananiibacteriota</taxon>
    </lineage>
</organism>
<feature type="transmembrane region" description="Helical" evidence="10">
    <location>
        <begin position="281"/>
        <end position="303"/>
    </location>
</feature>
<reference evidence="13" key="1">
    <citation type="submission" date="2017-09" db="EMBL/GenBank/DDBJ databases">
        <title>Depth-based differentiation of microbial function through sediment-hosted aquifers and enrichment of novel symbionts in the deep terrestrial subsurface.</title>
        <authorList>
            <person name="Probst A.J."/>
            <person name="Ladd B."/>
            <person name="Jarett J.K."/>
            <person name="Geller-Mcgrath D.E."/>
            <person name="Sieber C.M.K."/>
            <person name="Emerson J.B."/>
            <person name="Anantharaman K."/>
            <person name="Thomas B.C."/>
            <person name="Malmstrom R."/>
            <person name="Stieglmeier M."/>
            <person name="Klingl A."/>
            <person name="Woyke T."/>
            <person name="Ryan C.M."/>
            <person name="Banfield J.F."/>
        </authorList>
    </citation>
    <scope>NUCLEOTIDE SEQUENCE [LARGE SCALE GENOMIC DNA]</scope>
</reference>
<evidence type="ECO:0000256" key="6">
    <source>
        <dbReference type="ARBA" id="ARBA00023053"/>
    </source>
</evidence>
<dbReference type="GO" id="GO:1902600">
    <property type="term" value="P:proton transmembrane transport"/>
    <property type="evidence" value="ECO:0007669"/>
    <property type="project" value="InterPro"/>
</dbReference>
<feature type="transmembrane region" description="Helical" evidence="10">
    <location>
        <begin position="32"/>
        <end position="51"/>
    </location>
</feature>
<evidence type="ECO:0000256" key="7">
    <source>
        <dbReference type="ARBA" id="ARBA00023065"/>
    </source>
</evidence>
<sequence length="400" mass="43089">MATAFFQSLIFIAFALLGSVVGNRIAIKFKQPRVLGMLLAGIVIGILFNWTQWLQAVRHDEHGFIPQLAEFAAMVLLFRAGLEGNVKSMLRDAKTSIWVALIGVIMPLVGAYLLMQLLGYDFATAFFTGGILVATSVGVTTAVLSEFKLLQATYAKIIISAAVLDDVLGLIVLMVAQSFAGDIKLDIFTIIAQIGTALAFIVLLPLLGYFFVAPLMKQLRALDPQANSKIIFGFMAAYGAGAAFAGLAPIVGAYFAGVALEEAFFRSGKDDHEKPVEQRVLILEGTLAPIFFVYATSIVNPVIFLNFKVIALGLSLTVIAVLGKIVAGAVVKSWIVGVGMIPRGEVGIIFATLGFQLKIITQNIFSAAMLMVILTTLITPPLLKYCINCHNRNRNQAEII</sequence>
<keyword evidence="4 10" id="KW-0812">Transmembrane</keyword>
<comment type="caution">
    <text evidence="12">The sequence shown here is derived from an EMBL/GenBank/DDBJ whole genome shotgun (WGS) entry which is preliminary data.</text>
</comment>
<evidence type="ECO:0000256" key="3">
    <source>
        <dbReference type="ARBA" id="ARBA00022449"/>
    </source>
</evidence>
<evidence type="ECO:0000256" key="2">
    <source>
        <dbReference type="ARBA" id="ARBA00022448"/>
    </source>
</evidence>
<evidence type="ECO:0000256" key="10">
    <source>
        <dbReference type="SAM" id="Phobius"/>
    </source>
</evidence>
<gene>
    <name evidence="12" type="ORF">COT81_01280</name>
</gene>
<dbReference type="PANTHER" id="PTHR43562">
    <property type="entry name" value="NAPA-TYPE SODIUM/HYDROGEN ANTIPORTER"/>
    <property type="match status" value="1"/>
</dbReference>
<evidence type="ECO:0000256" key="4">
    <source>
        <dbReference type="ARBA" id="ARBA00022692"/>
    </source>
</evidence>
<feature type="domain" description="Cation/H+ exchanger transmembrane" evidence="11">
    <location>
        <begin position="15"/>
        <end position="383"/>
    </location>
</feature>
<dbReference type="EMBL" id="PEZZ01000007">
    <property type="protein sequence ID" value="PIS05395.1"/>
    <property type="molecule type" value="Genomic_DNA"/>
</dbReference>
<feature type="transmembrane region" description="Helical" evidence="10">
    <location>
        <begin position="122"/>
        <end position="145"/>
    </location>
</feature>
<evidence type="ECO:0000313" key="13">
    <source>
        <dbReference type="Proteomes" id="UP000230935"/>
    </source>
</evidence>
<keyword evidence="6" id="KW-0915">Sodium</keyword>
<keyword evidence="8 10" id="KW-0472">Membrane</keyword>
<proteinExistence type="predicted"/>
<evidence type="ECO:0000259" key="11">
    <source>
        <dbReference type="Pfam" id="PF00999"/>
    </source>
</evidence>
<dbReference type="GO" id="GO:0006814">
    <property type="term" value="P:sodium ion transport"/>
    <property type="evidence" value="ECO:0007669"/>
    <property type="project" value="UniProtKB-KW"/>
</dbReference>
<dbReference type="AlphaFoldDB" id="A0A2H0W1Z4"/>
<feature type="transmembrane region" description="Helical" evidence="10">
    <location>
        <begin position="157"/>
        <end position="176"/>
    </location>
</feature>
<keyword evidence="3" id="KW-0050">Antiport</keyword>
<dbReference type="Proteomes" id="UP000230935">
    <property type="component" value="Unassembled WGS sequence"/>
</dbReference>
<evidence type="ECO:0000313" key="12">
    <source>
        <dbReference type="EMBL" id="PIS05395.1"/>
    </source>
</evidence>
<keyword evidence="7" id="KW-0406">Ion transport</keyword>
<feature type="transmembrane region" description="Helical" evidence="10">
    <location>
        <begin position="97"/>
        <end position="115"/>
    </location>
</feature>
<dbReference type="PANTHER" id="PTHR43562:SF3">
    <property type="entry name" value="SODIUM ION_PROTON EXCHANGER (EUROFUNG)"/>
    <property type="match status" value="1"/>
</dbReference>
<keyword evidence="5 10" id="KW-1133">Transmembrane helix</keyword>
<feature type="transmembrane region" description="Helical" evidence="10">
    <location>
        <begin position="188"/>
        <end position="211"/>
    </location>
</feature>
<keyword evidence="2" id="KW-0813">Transport</keyword>
<protein>
    <recommendedName>
        <fullName evidence="11">Cation/H+ exchanger transmembrane domain-containing protein</fullName>
    </recommendedName>
</protein>
<evidence type="ECO:0000256" key="9">
    <source>
        <dbReference type="ARBA" id="ARBA00023201"/>
    </source>
</evidence>
<keyword evidence="9" id="KW-0739">Sodium transport</keyword>
<evidence type="ECO:0000256" key="8">
    <source>
        <dbReference type="ARBA" id="ARBA00023136"/>
    </source>
</evidence>
<feature type="transmembrane region" description="Helical" evidence="10">
    <location>
        <begin position="63"/>
        <end position="82"/>
    </location>
</feature>
<feature type="transmembrane region" description="Helical" evidence="10">
    <location>
        <begin position="309"/>
        <end position="327"/>
    </location>
</feature>
<name>A0A2H0W1Z4_9BACT</name>
<feature type="transmembrane region" description="Helical" evidence="10">
    <location>
        <begin position="231"/>
        <end position="260"/>
    </location>
</feature>
<accession>A0A2H0W1Z4</accession>
<evidence type="ECO:0000256" key="1">
    <source>
        <dbReference type="ARBA" id="ARBA00004141"/>
    </source>
</evidence>
<dbReference type="InterPro" id="IPR038770">
    <property type="entry name" value="Na+/solute_symporter_sf"/>
</dbReference>
<dbReference type="InterPro" id="IPR006153">
    <property type="entry name" value="Cation/H_exchanger_TM"/>
</dbReference>
<dbReference type="Gene3D" id="1.20.1530.20">
    <property type="match status" value="1"/>
</dbReference>
<comment type="subcellular location">
    <subcellularLocation>
        <location evidence="1">Membrane</location>
        <topology evidence="1">Multi-pass membrane protein</topology>
    </subcellularLocation>
</comment>
<dbReference type="GO" id="GO:0015297">
    <property type="term" value="F:antiporter activity"/>
    <property type="evidence" value="ECO:0007669"/>
    <property type="project" value="UniProtKB-KW"/>
</dbReference>
<dbReference type="Pfam" id="PF00999">
    <property type="entry name" value="Na_H_Exchanger"/>
    <property type="match status" value="1"/>
</dbReference>
<evidence type="ECO:0000256" key="5">
    <source>
        <dbReference type="ARBA" id="ARBA00022989"/>
    </source>
</evidence>